<gene>
    <name evidence="1" type="ORF">GCM10011363_03330</name>
</gene>
<organism evidence="1 2">
    <name type="scientific">Marivita lacus</name>
    <dbReference type="NCBI Taxonomy" id="1323742"/>
    <lineage>
        <taxon>Bacteria</taxon>
        <taxon>Pseudomonadati</taxon>
        <taxon>Pseudomonadota</taxon>
        <taxon>Alphaproteobacteria</taxon>
        <taxon>Rhodobacterales</taxon>
        <taxon>Roseobacteraceae</taxon>
        <taxon>Marivita</taxon>
    </lineage>
</organism>
<name>A0ABQ1K7M0_9RHOB</name>
<evidence type="ECO:0000313" key="1">
    <source>
        <dbReference type="EMBL" id="GGB90066.1"/>
    </source>
</evidence>
<dbReference type="EMBL" id="BMFC01000001">
    <property type="protein sequence ID" value="GGB90066.1"/>
    <property type="molecule type" value="Genomic_DNA"/>
</dbReference>
<evidence type="ECO:0008006" key="3">
    <source>
        <dbReference type="Google" id="ProtNLM"/>
    </source>
</evidence>
<dbReference type="Proteomes" id="UP000645462">
    <property type="component" value="Unassembled WGS sequence"/>
</dbReference>
<sequence>MCVTWFGFLSLSVKPCGAVGGRAVWPAACDTISNRAAGSGNIAAALSDNRIADIEFRGAWPQGGYMKHALPFLLLAALCLPAAAQAACYADYKAKQDAPLRLHYGVAEISDPCTPASAQQQLQSRLAQSGWTLLNVVSVFDETGLAERKDSAGPNFLRY</sequence>
<evidence type="ECO:0000313" key="2">
    <source>
        <dbReference type="Proteomes" id="UP000645462"/>
    </source>
</evidence>
<keyword evidence="2" id="KW-1185">Reference proteome</keyword>
<proteinExistence type="predicted"/>
<protein>
    <recommendedName>
        <fullName evidence="3">DUF4177 domain-containing protein</fullName>
    </recommendedName>
</protein>
<accession>A0ABQ1K7M0</accession>
<reference evidence="2" key="1">
    <citation type="journal article" date="2019" name="Int. J. Syst. Evol. Microbiol.">
        <title>The Global Catalogue of Microorganisms (GCM) 10K type strain sequencing project: providing services to taxonomists for standard genome sequencing and annotation.</title>
        <authorList>
            <consortium name="The Broad Institute Genomics Platform"/>
            <consortium name="The Broad Institute Genome Sequencing Center for Infectious Disease"/>
            <person name="Wu L."/>
            <person name="Ma J."/>
        </authorList>
    </citation>
    <scope>NUCLEOTIDE SEQUENCE [LARGE SCALE GENOMIC DNA]</scope>
    <source>
        <strain evidence="2">CGMCC 1.12478</strain>
    </source>
</reference>
<comment type="caution">
    <text evidence="1">The sequence shown here is derived from an EMBL/GenBank/DDBJ whole genome shotgun (WGS) entry which is preliminary data.</text>
</comment>